<sequence length="176" mass="19598">MKPKNRKVVTKSTLEIYKYDAFYGVRSSELQFLPTYVFRVLVFALASKARELTEDARFLAGFLSSTLSQGTKAAKHFGKYYDSVQESVPPFILSHVVALRDALPEIQIALLGLLDGVVSPAKFEVMLPVVKMQIDRLRKQSAVPADSSEEDKLFTRYILTLKDATASDLDRCGADG</sequence>
<gene>
    <name evidence="1" type="ORF">EV182_008162</name>
</gene>
<proteinExistence type="predicted"/>
<feature type="non-terminal residue" evidence="1">
    <location>
        <position position="176"/>
    </location>
</feature>
<dbReference type="Proteomes" id="UP001145114">
    <property type="component" value="Unassembled WGS sequence"/>
</dbReference>
<dbReference type="EMBL" id="JAMZIH010004082">
    <property type="protein sequence ID" value="KAJ1676455.1"/>
    <property type="molecule type" value="Genomic_DNA"/>
</dbReference>
<evidence type="ECO:0000313" key="1">
    <source>
        <dbReference type="EMBL" id="KAJ1676455.1"/>
    </source>
</evidence>
<name>A0ACC1HKA1_9FUNG</name>
<comment type="caution">
    <text evidence="1">The sequence shown here is derived from an EMBL/GenBank/DDBJ whole genome shotgun (WGS) entry which is preliminary data.</text>
</comment>
<evidence type="ECO:0000313" key="2">
    <source>
        <dbReference type="Proteomes" id="UP001145114"/>
    </source>
</evidence>
<keyword evidence="2" id="KW-1185">Reference proteome</keyword>
<protein>
    <submittedName>
        <fullName evidence="1">Uncharacterized protein</fullName>
    </submittedName>
</protein>
<organism evidence="1 2">
    <name type="scientific">Spiromyces aspiralis</name>
    <dbReference type="NCBI Taxonomy" id="68401"/>
    <lineage>
        <taxon>Eukaryota</taxon>
        <taxon>Fungi</taxon>
        <taxon>Fungi incertae sedis</taxon>
        <taxon>Zoopagomycota</taxon>
        <taxon>Kickxellomycotina</taxon>
        <taxon>Kickxellomycetes</taxon>
        <taxon>Kickxellales</taxon>
        <taxon>Kickxellaceae</taxon>
        <taxon>Spiromyces</taxon>
    </lineage>
</organism>
<reference evidence="1" key="1">
    <citation type="submission" date="2022-06" db="EMBL/GenBank/DDBJ databases">
        <title>Phylogenomic reconstructions and comparative analyses of Kickxellomycotina fungi.</title>
        <authorList>
            <person name="Reynolds N.K."/>
            <person name="Stajich J.E."/>
            <person name="Barry K."/>
            <person name="Grigoriev I.V."/>
            <person name="Crous P."/>
            <person name="Smith M.E."/>
        </authorList>
    </citation>
    <scope>NUCLEOTIDE SEQUENCE</scope>
    <source>
        <strain evidence="1">RSA 2271</strain>
    </source>
</reference>
<accession>A0ACC1HKA1</accession>